<reference evidence="2 3" key="1">
    <citation type="submission" date="2024-09" db="EMBL/GenBank/DDBJ databases">
        <title>Chromosome-scale assembly of Riccia sorocarpa.</title>
        <authorList>
            <person name="Paukszto L."/>
        </authorList>
    </citation>
    <scope>NUCLEOTIDE SEQUENCE [LARGE SCALE GENOMIC DNA]</scope>
    <source>
        <strain evidence="2">LP-2024</strain>
        <tissue evidence="2">Aerial parts of the thallus</tissue>
    </source>
</reference>
<protein>
    <recommendedName>
        <fullName evidence="4">Transmembrane protein</fullName>
    </recommendedName>
</protein>
<evidence type="ECO:0000313" key="3">
    <source>
        <dbReference type="Proteomes" id="UP001633002"/>
    </source>
</evidence>
<feature type="transmembrane region" description="Helical" evidence="1">
    <location>
        <begin position="73"/>
        <end position="98"/>
    </location>
</feature>
<comment type="caution">
    <text evidence="2">The sequence shown here is derived from an EMBL/GenBank/DDBJ whole genome shotgun (WGS) entry which is preliminary data.</text>
</comment>
<sequence>MEMVKHKAGNVAVEWRGVQKICETMDGQVAYNLARVIIFGASFLLFVTQAVIPDILTYAHSKSIAGGHVLLELMVGLLFLLGVLFSWTAAISVGYILYLVRSLLGANFIVIAIPLLSILSVRAIHLIWICWKHRHNRAQFLEMNECFVSSVATAEGALKQETQHTELFKFLSSLVRSKVQEASYGSGSGAC</sequence>
<keyword evidence="3" id="KW-1185">Reference proteome</keyword>
<proteinExistence type="predicted"/>
<evidence type="ECO:0000313" key="2">
    <source>
        <dbReference type="EMBL" id="KAL3681694.1"/>
    </source>
</evidence>
<dbReference type="EMBL" id="JBJQOH010000007">
    <property type="protein sequence ID" value="KAL3681694.1"/>
    <property type="molecule type" value="Genomic_DNA"/>
</dbReference>
<accession>A0ABD3GX60</accession>
<feature type="transmembrane region" description="Helical" evidence="1">
    <location>
        <begin position="104"/>
        <end position="131"/>
    </location>
</feature>
<keyword evidence="1" id="KW-0472">Membrane</keyword>
<dbReference type="Proteomes" id="UP001633002">
    <property type="component" value="Unassembled WGS sequence"/>
</dbReference>
<keyword evidence="1" id="KW-1133">Transmembrane helix</keyword>
<evidence type="ECO:0008006" key="4">
    <source>
        <dbReference type="Google" id="ProtNLM"/>
    </source>
</evidence>
<evidence type="ECO:0000256" key="1">
    <source>
        <dbReference type="SAM" id="Phobius"/>
    </source>
</evidence>
<dbReference type="AlphaFoldDB" id="A0ABD3GX60"/>
<name>A0ABD3GX60_9MARC</name>
<keyword evidence="1" id="KW-0812">Transmembrane</keyword>
<gene>
    <name evidence="2" type="ORF">R1sor_024650</name>
</gene>
<feature type="transmembrane region" description="Helical" evidence="1">
    <location>
        <begin position="33"/>
        <end position="52"/>
    </location>
</feature>
<organism evidence="2 3">
    <name type="scientific">Riccia sorocarpa</name>
    <dbReference type="NCBI Taxonomy" id="122646"/>
    <lineage>
        <taxon>Eukaryota</taxon>
        <taxon>Viridiplantae</taxon>
        <taxon>Streptophyta</taxon>
        <taxon>Embryophyta</taxon>
        <taxon>Marchantiophyta</taxon>
        <taxon>Marchantiopsida</taxon>
        <taxon>Marchantiidae</taxon>
        <taxon>Marchantiales</taxon>
        <taxon>Ricciaceae</taxon>
        <taxon>Riccia</taxon>
    </lineage>
</organism>